<dbReference type="EMBL" id="JAATLM010000001">
    <property type="protein sequence ID" value="NIZ68962.1"/>
    <property type="molecule type" value="Genomic_DNA"/>
</dbReference>
<reference evidence="2" key="1">
    <citation type="submission" date="2020-03" db="EMBL/GenBank/DDBJ databases">
        <title>Spirochaetal bacteria isolated from arthropods constitute a novel genus Entomospira genus novum within the order Spirochaetales.</title>
        <authorList>
            <person name="Grana-Miraglia L."/>
            <person name="Sikutova S."/>
            <person name="Fingerle V."/>
            <person name="Sing A."/>
            <person name="Castillo-Ramirez S."/>
            <person name="Margos G."/>
            <person name="Rudolf I."/>
        </authorList>
    </citation>
    <scope>NUCLEOTIDE SEQUENCE</scope>
    <source>
        <strain evidence="2">BR149</strain>
    </source>
</reference>
<accession>A0A968KWA2</accession>
<evidence type="ECO:0000256" key="1">
    <source>
        <dbReference type="SAM" id="MobiDB-lite"/>
    </source>
</evidence>
<evidence type="ECO:0000313" key="2">
    <source>
        <dbReference type="EMBL" id="NIZ68962.1"/>
    </source>
</evidence>
<feature type="region of interest" description="Disordered" evidence="1">
    <location>
        <begin position="21"/>
        <end position="48"/>
    </location>
</feature>
<dbReference type="RefSeq" id="WP_167695074.1">
    <property type="nucleotide sequence ID" value="NZ_CP118181.1"/>
</dbReference>
<dbReference type="AlphaFoldDB" id="A0A968KWA2"/>
<dbReference type="Proteomes" id="UP000778951">
    <property type="component" value="Unassembled WGS sequence"/>
</dbReference>
<sequence>MPNKFIIFSILLLVAGCASSPKEKEDSDSNTTPSSTQSTEASTHQRPNNDVNYGVLYYAIQAPASANASIPQGNFDDTIPAFEQSLRDQGIFIFKAARRVISYRNDTDTFIVDYATGQVSRQIAEASEEEPNEILLNMHRANGSNNFDQWSINDSDIKALNATLKSAGLEQAKSGDAIKVLFIIRSSSSEQARTHYIQTIKTLSYTLN</sequence>
<feature type="compositionally biased region" description="Polar residues" evidence="1">
    <location>
        <begin position="29"/>
        <end position="48"/>
    </location>
</feature>
<gene>
    <name evidence="2" type="ORF">HCT48_01850</name>
</gene>
<proteinExistence type="predicted"/>
<comment type="caution">
    <text evidence="2">The sequence shown here is derived from an EMBL/GenBank/DDBJ whole genome shotgun (WGS) entry which is preliminary data.</text>
</comment>
<keyword evidence="3" id="KW-1185">Reference proteome</keyword>
<evidence type="ECO:0000313" key="3">
    <source>
        <dbReference type="Proteomes" id="UP000778951"/>
    </source>
</evidence>
<protein>
    <submittedName>
        <fullName evidence="2">Uncharacterized protein</fullName>
    </submittedName>
</protein>
<dbReference type="PROSITE" id="PS51257">
    <property type="entry name" value="PROKAR_LIPOPROTEIN"/>
    <property type="match status" value="1"/>
</dbReference>
<organism evidence="2 3">
    <name type="scientific">Entomospira culicis</name>
    <dbReference type="NCBI Taxonomy" id="2719989"/>
    <lineage>
        <taxon>Bacteria</taxon>
        <taxon>Pseudomonadati</taxon>
        <taxon>Spirochaetota</taxon>
        <taxon>Spirochaetia</taxon>
        <taxon>Spirochaetales</taxon>
        <taxon>Spirochaetaceae</taxon>
        <taxon>Entomospira</taxon>
    </lineage>
</organism>
<name>A0A968KWA2_9SPIO</name>